<evidence type="ECO:0000259" key="1">
    <source>
        <dbReference type="PROSITE" id="PS50181"/>
    </source>
</evidence>
<organism evidence="2 3">
    <name type="scientific">Brachionus plicatilis</name>
    <name type="common">Marine rotifer</name>
    <name type="synonym">Brachionus muelleri</name>
    <dbReference type="NCBI Taxonomy" id="10195"/>
    <lineage>
        <taxon>Eukaryota</taxon>
        <taxon>Metazoa</taxon>
        <taxon>Spiralia</taxon>
        <taxon>Gnathifera</taxon>
        <taxon>Rotifera</taxon>
        <taxon>Eurotatoria</taxon>
        <taxon>Monogononta</taxon>
        <taxon>Pseudotrocha</taxon>
        <taxon>Ploima</taxon>
        <taxon>Brachionidae</taxon>
        <taxon>Brachionus</taxon>
    </lineage>
</organism>
<dbReference type="EMBL" id="REGN01001939">
    <property type="protein sequence ID" value="RNA31482.1"/>
    <property type="molecule type" value="Genomic_DNA"/>
</dbReference>
<dbReference type="Gene3D" id="1.20.1280.50">
    <property type="match status" value="1"/>
</dbReference>
<dbReference type="InterPro" id="IPR036047">
    <property type="entry name" value="F-box-like_dom_sf"/>
</dbReference>
<accession>A0A3M7S6T8</accession>
<dbReference type="SMART" id="SM00256">
    <property type="entry name" value="FBOX"/>
    <property type="match status" value="1"/>
</dbReference>
<dbReference type="InterPro" id="IPR001810">
    <property type="entry name" value="F-box_dom"/>
</dbReference>
<dbReference type="PROSITE" id="PS50181">
    <property type="entry name" value="FBOX"/>
    <property type="match status" value="1"/>
</dbReference>
<sequence>MFGLRKRAKLIQEENVQSSTIDFNNLPIEIYYCIFDYLKMSDVLNLRLLNSFFKNLIDNSNFIWRKNSIKIDFSSKIELEKVADFIKRKKICHLKASCLATLTKKQLKLQKSLRFDSEQSYDLKIINLNIFSIKCLNFFPNCSCLQIESFINTSGSVVGQKFQDNSSIELEPFDKTHSFDVSCLVYDSKSDKQFVWDSILRENCLLNKINHLFPNLVDLSIHFYNGSLYKLFKKISKLNQLKSLELDSFKQTEVIALEKLLFFI</sequence>
<dbReference type="Pfam" id="PF00646">
    <property type="entry name" value="F-box"/>
    <property type="match status" value="1"/>
</dbReference>
<name>A0A3M7S6T8_BRAPC</name>
<feature type="domain" description="F-box" evidence="1">
    <location>
        <begin position="20"/>
        <end position="67"/>
    </location>
</feature>
<gene>
    <name evidence="2" type="ORF">BpHYR1_053507</name>
</gene>
<dbReference type="OrthoDB" id="10524834at2759"/>
<dbReference type="Proteomes" id="UP000276133">
    <property type="component" value="Unassembled WGS sequence"/>
</dbReference>
<proteinExistence type="predicted"/>
<dbReference type="SUPFAM" id="SSF81383">
    <property type="entry name" value="F-box domain"/>
    <property type="match status" value="1"/>
</dbReference>
<keyword evidence="3" id="KW-1185">Reference proteome</keyword>
<reference evidence="2 3" key="1">
    <citation type="journal article" date="2018" name="Sci. Rep.">
        <title>Genomic signatures of local adaptation to the degree of environmental predictability in rotifers.</title>
        <authorList>
            <person name="Franch-Gras L."/>
            <person name="Hahn C."/>
            <person name="Garcia-Roger E.M."/>
            <person name="Carmona M.J."/>
            <person name="Serra M."/>
            <person name="Gomez A."/>
        </authorList>
    </citation>
    <scope>NUCLEOTIDE SEQUENCE [LARGE SCALE GENOMIC DNA]</scope>
    <source>
        <strain evidence="2">HYR1</strain>
    </source>
</reference>
<evidence type="ECO:0000313" key="3">
    <source>
        <dbReference type="Proteomes" id="UP000276133"/>
    </source>
</evidence>
<dbReference type="AlphaFoldDB" id="A0A3M7S6T8"/>
<evidence type="ECO:0000313" key="2">
    <source>
        <dbReference type="EMBL" id="RNA31482.1"/>
    </source>
</evidence>
<comment type="caution">
    <text evidence="2">The sequence shown here is derived from an EMBL/GenBank/DDBJ whole genome shotgun (WGS) entry which is preliminary data.</text>
</comment>
<protein>
    <recommendedName>
        <fullName evidence="1">F-box domain-containing protein</fullName>
    </recommendedName>
</protein>